<evidence type="ECO:0000256" key="1">
    <source>
        <dbReference type="ARBA" id="ARBA00004651"/>
    </source>
</evidence>
<dbReference type="PANTHER" id="PTHR30250:SF11">
    <property type="entry name" value="O-ANTIGEN TRANSPORTER-RELATED"/>
    <property type="match status" value="1"/>
</dbReference>
<dbReference type="GO" id="GO:0005886">
    <property type="term" value="C:plasma membrane"/>
    <property type="evidence" value="ECO:0007669"/>
    <property type="project" value="UniProtKB-SubCell"/>
</dbReference>
<reference evidence="7" key="1">
    <citation type="submission" date="2022-05" db="EMBL/GenBank/DDBJ databases">
        <authorList>
            <person name="Pankratov T."/>
        </authorList>
    </citation>
    <scope>NUCLEOTIDE SEQUENCE</scope>
    <source>
        <strain evidence="7">BP6-180914</strain>
    </source>
</reference>
<name>A0AA41YUY6_9HYPH</name>
<feature type="transmembrane region" description="Helical" evidence="6">
    <location>
        <begin position="85"/>
        <end position="108"/>
    </location>
</feature>
<dbReference type="RefSeq" id="WP_282585404.1">
    <property type="nucleotide sequence ID" value="NZ_JAMOIM010000008.1"/>
</dbReference>
<keyword evidence="3 6" id="KW-0812">Transmembrane</keyword>
<evidence type="ECO:0000256" key="4">
    <source>
        <dbReference type="ARBA" id="ARBA00022989"/>
    </source>
</evidence>
<protein>
    <submittedName>
        <fullName evidence="7">Oligosaccharide flippase family protein</fullName>
    </submittedName>
</protein>
<proteinExistence type="predicted"/>
<sequence>MSRFVRNSLFGTLAGISTTLGNFLSSLVISRLLGVDHAGSVAFAIWLVWLGTTFINVGLPFTLARYLPEVIARDGLAEARRLAAGLLRPFAAWTALPTFAFASYALWLLGTHAGNESSPLADPVICVLIGINCTTQALGDFARSVLRGTHEFGRVARLTSSSACLQIGGLALGSFLFGPRGAVAAYVVASLLPLMVLAELPAPQGHLRGDVTQRIIRYTRYRWASDLLGFLVWSRIEILFLQLTWGVASIGLFSVGLTLANLAVQGPLMLTWALLPQFAEQHGRQDRESMRNLYGTGTRLLAFLIFPACFGLAAVLPTLLPLLYGQAFVGAIPAAQILICAASISAVSAVGSNLVWALERSDVDFYASLVGASLAVVGGLLLIAPFGEIGAAFSRGITQAAAVGISSWFLASRLGFAVPIGSLLRLLGAALLCGAAAKLGLAAHDGVLGLAIAIPAGAIVYLAAVRMSSALLPEDIERLRTAVRALPLPLARTAGPLAHIILG</sequence>
<comment type="caution">
    <text evidence="7">The sequence shown here is derived from an EMBL/GenBank/DDBJ whole genome shotgun (WGS) entry which is preliminary data.</text>
</comment>
<evidence type="ECO:0000256" key="6">
    <source>
        <dbReference type="SAM" id="Phobius"/>
    </source>
</evidence>
<feature type="transmembrane region" description="Helical" evidence="6">
    <location>
        <begin position="336"/>
        <end position="358"/>
    </location>
</feature>
<dbReference type="Proteomes" id="UP001165667">
    <property type="component" value="Unassembled WGS sequence"/>
</dbReference>
<dbReference type="InterPro" id="IPR050833">
    <property type="entry name" value="Poly_Biosynth_Transport"/>
</dbReference>
<keyword evidence="4 6" id="KW-1133">Transmembrane helix</keyword>
<dbReference type="EMBL" id="JAMOIM010000008">
    <property type="protein sequence ID" value="MCW6509036.1"/>
    <property type="molecule type" value="Genomic_DNA"/>
</dbReference>
<feature type="transmembrane region" description="Helical" evidence="6">
    <location>
        <begin position="447"/>
        <end position="465"/>
    </location>
</feature>
<evidence type="ECO:0000256" key="3">
    <source>
        <dbReference type="ARBA" id="ARBA00022692"/>
    </source>
</evidence>
<keyword evidence="5 6" id="KW-0472">Membrane</keyword>
<evidence type="ECO:0000256" key="5">
    <source>
        <dbReference type="ARBA" id="ARBA00023136"/>
    </source>
</evidence>
<evidence type="ECO:0000313" key="8">
    <source>
        <dbReference type="Proteomes" id="UP001165667"/>
    </source>
</evidence>
<gene>
    <name evidence="7" type="ORF">M8523_13490</name>
</gene>
<comment type="subcellular location">
    <subcellularLocation>
        <location evidence="1">Cell membrane</location>
        <topology evidence="1">Multi-pass membrane protein</topology>
    </subcellularLocation>
</comment>
<evidence type="ECO:0000313" key="7">
    <source>
        <dbReference type="EMBL" id="MCW6509036.1"/>
    </source>
</evidence>
<feature type="transmembrane region" description="Helical" evidence="6">
    <location>
        <begin position="41"/>
        <end position="64"/>
    </location>
</feature>
<dbReference type="AlphaFoldDB" id="A0AA41YUY6"/>
<organism evidence="7 8">
    <name type="scientific">Lichenifustis flavocetrariae</name>
    <dbReference type="NCBI Taxonomy" id="2949735"/>
    <lineage>
        <taxon>Bacteria</taxon>
        <taxon>Pseudomonadati</taxon>
        <taxon>Pseudomonadota</taxon>
        <taxon>Alphaproteobacteria</taxon>
        <taxon>Hyphomicrobiales</taxon>
        <taxon>Lichenihabitantaceae</taxon>
        <taxon>Lichenifustis</taxon>
    </lineage>
</organism>
<keyword evidence="2" id="KW-1003">Cell membrane</keyword>
<dbReference type="PANTHER" id="PTHR30250">
    <property type="entry name" value="PST FAMILY PREDICTED COLANIC ACID TRANSPORTER"/>
    <property type="match status" value="1"/>
</dbReference>
<feature type="transmembrane region" description="Helical" evidence="6">
    <location>
        <begin position="423"/>
        <end position="441"/>
    </location>
</feature>
<feature type="transmembrane region" description="Helical" evidence="6">
    <location>
        <begin position="365"/>
        <end position="386"/>
    </location>
</feature>
<feature type="transmembrane region" description="Helical" evidence="6">
    <location>
        <begin position="300"/>
        <end position="324"/>
    </location>
</feature>
<keyword evidence="8" id="KW-1185">Reference proteome</keyword>
<evidence type="ECO:0000256" key="2">
    <source>
        <dbReference type="ARBA" id="ARBA00022475"/>
    </source>
</evidence>
<feature type="transmembrane region" description="Helical" evidence="6">
    <location>
        <begin position="392"/>
        <end position="411"/>
    </location>
</feature>
<dbReference type="Pfam" id="PF13440">
    <property type="entry name" value="Polysacc_synt_3"/>
    <property type="match status" value="1"/>
</dbReference>
<feature type="transmembrane region" description="Helical" evidence="6">
    <location>
        <begin position="120"/>
        <end position="138"/>
    </location>
</feature>
<accession>A0AA41YUY6</accession>